<dbReference type="OrthoDB" id="4330255at2"/>
<name>G2GAB2_9ACTN</name>
<dbReference type="Pfam" id="PF13276">
    <property type="entry name" value="HTH_21"/>
    <property type="match status" value="1"/>
</dbReference>
<dbReference type="Proteomes" id="UP000004217">
    <property type="component" value="Unassembled WGS sequence"/>
</dbReference>
<organism evidence="3 4">
    <name type="scientific">Streptomyces zinciresistens K42</name>
    <dbReference type="NCBI Taxonomy" id="700597"/>
    <lineage>
        <taxon>Bacteria</taxon>
        <taxon>Bacillati</taxon>
        <taxon>Actinomycetota</taxon>
        <taxon>Actinomycetes</taxon>
        <taxon>Kitasatosporales</taxon>
        <taxon>Streptomycetaceae</taxon>
        <taxon>Streptomyces</taxon>
    </lineage>
</organism>
<dbReference type="EMBL" id="AGBF01000028">
    <property type="protein sequence ID" value="EGX59600.1"/>
    <property type="molecule type" value="Genomic_DNA"/>
</dbReference>
<proteinExistence type="predicted"/>
<feature type="domain" description="HTH-like" evidence="2">
    <location>
        <begin position="30"/>
        <end position="85"/>
    </location>
</feature>
<evidence type="ECO:0000313" key="3">
    <source>
        <dbReference type="EMBL" id="EGX59600.1"/>
    </source>
</evidence>
<comment type="caution">
    <text evidence="3">The sequence shown here is derived from an EMBL/GenBank/DDBJ whole genome shotgun (WGS) entry which is preliminary data.</text>
</comment>
<keyword evidence="4" id="KW-1185">Reference proteome</keyword>
<dbReference type="InterPro" id="IPR025948">
    <property type="entry name" value="HTH-like_dom"/>
</dbReference>
<evidence type="ECO:0000313" key="4">
    <source>
        <dbReference type="Proteomes" id="UP000004217"/>
    </source>
</evidence>
<reference evidence="3 4" key="1">
    <citation type="submission" date="2011-08" db="EMBL/GenBank/DDBJ databases">
        <authorList>
            <person name="Lin Y."/>
            <person name="Hao X."/>
            <person name="Johnstone L."/>
            <person name="Miller S.J."/>
            <person name="Wei G."/>
            <person name="Rensing C."/>
        </authorList>
    </citation>
    <scope>NUCLEOTIDE SEQUENCE [LARGE SCALE GENOMIC DNA]</scope>
    <source>
        <strain evidence="3 4">K42</strain>
    </source>
</reference>
<gene>
    <name evidence="3" type="ORF">SZN_12173</name>
</gene>
<protein>
    <submittedName>
        <fullName evidence="3">Integrase catalytic domain-containing protein</fullName>
    </submittedName>
</protein>
<sequence>LTEHDCEIAPSPLRRPRDASGLPSAGSVRDTELKELVRQVHTDNCRFRGARKIRRELNRRGHAVARRTVERLMREPGIAGAIRGEKVAAAGQPVTVELPPDSSVLYMSPRSTVKAKGAVAFTVPVKISPSR</sequence>
<evidence type="ECO:0000256" key="1">
    <source>
        <dbReference type="SAM" id="MobiDB-lite"/>
    </source>
</evidence>
<evidence type="ECO:0000259" key="2">
    <source>
        <dbReference type="Pfam" id="PF13276"/>
    </source>
</evidence>
<dbReference type="AlphaFoldDB" id="G2GAB2"/>
<feature type="non-terminal residue" evidence="3">
    <location>
        <position position="1"/>
    </location>
</feature>
<feature type="region of interest" description="Disordered" evidence="1">
    <location>
        <begin position="1"/>
        <end position="30"/>
    </location>
</feature>
<accession>G2GAB2</accession>